<gene>
    <name evidence="2" type="ORF">E1B28_013340</name>
</gene>
<dbReference type="GeneID" id="66082415"/>
<dbReference type="AlphaFoldDB" id="A0A9P7RQ15"/>
<comment type="caution">
    <text evidence="2">The sequence shown here is derived from an EMBL/GenBank/DDBJ whole genome shotgun (WGS) entry which is preliminary data.</text>
</comment>
<feature type="compositionally biased region" description="Basic and acidic residues" evidence="1">
    <location>
        <begin position="72"/>
        <end position="89"/>
    </location>
</feature>
<dbReference type="KEGG" id="more:E1B28_013340"/>
<sequence>MDTPSHRRHSSMPAPSSDSRSASACETLPTSSQPFSLTVRKSKSKVMTSVRRSLSVTPRKSQSQLEHKKHSSTTEERTYTCSRLRRDDPSFSPPTIEQIAMGLHLSRTPHLRGNTTGNQYHTPPGGAFPRSTSLTLPPPPARSAMKKTQVSNSIGANPGLAPPSASSTTVTSLSTPHSSNSMSSSFKARMSRLLVGSKSTPSSLAPTSPRASVSDIDVVSPSPKKAVRFFVDAERCSNAFDDDE</sequence>
<evidence type="ECO:0000256" key="1">
    <source>
        <dbReference type="SAM" id="MobiDB-lite"/>
    </source>
</evidence>
<dbReference type="RefSeq" id="XP_043003838.1">
    <property type="nucleotide sequence ID" value="XM_043158490.1"/>
</dbReference>
<keyword evidence="3" id="KW-1185">Reference proteome</keyword>
<dbReference type="Proteomes" id="UP001049176">
    <property type="component" value="Chromosome 9"/>
</dbReference>
<feature type="compositionally biased region" description="Basic residues" evidence="1">
    <location>
        <begin position="1"/>
        <end position="10"/>
    </location>
</feature>
<organism evidence="2 3">
    <name type="scientific">Marasmius oreades</name>
    <name type="common">fairy-ring Marasmius</name>
    <dbReference type="NCBI Taxonomy" id="181124"/>
    <lineage>
        <taxon>Eukaryota</taxon>
        <taxon>Fungi</taxon>
        <taxon>Dikarya</taxon>
        <taxon>Basidiomycota</taxon>
        <taxon>Agaricomycotina</taxon>
        <taxon>Agaricomycetes</taxon>
        <taxon>Agaricomycetidae</taxon>
        <taxon>Agaricales</taxon>
        <taxon>Marasmiineae</taxon>
        <taxon>Marasmiaceae</taxon>
        <taxon>Marasmius</taxon>
    </lineage>
</organism>
<dbReference type="OrthoDB" id="3265692at2759"/>
<feature type="compositionally biased region" description="Low complexity" evidence="1">
    <location>
        <begin position="11"/>
        <end position="24"/>
    </location>
</feature>
<feature type="compositionally biased region" description="Polar residues" evidence="1">
    <location>
        <begin position="146"/>
        <end position="155"/>
    </location>
</feature>
<accession>A0A9P7RQ15</accession>
<feature type="compositionally biased region" description="Polar residues" evidence="1">
    <location>
        <begin position="45"/>
        <end position="64"/>
    </location>
</feature>
<reference evidence="2" key="1">
    <citation type="journal article" date="2021" name="Genome Biol. Evol.">
        <title>The assembled and annotated genome of the fairy-ring fungus Marasmius oreades.</title>
        <authorList>
            <person name="Hiltunen M."/>
            <person name="Ament-Velasquez S.L."/>
            <person name="Johannesson H."/>
        </authorList>
    </citation>
    <scope>NUCLEOTIDE SEQUENCE</scope>
    <source>
        <strain evidence="2">03SP1</strain>
    </source>
</reference>
<feature type="compositionally biased region" description="Low complexity" evidence="1">
    <location>
        <begin position="162"/>
        <end position="185"/>
    </location>
</feature>
<proteinExistence type="predicted"/>
<feature type="compositionally biased region" description="Polar residues" evidence="1">
    <location>
        <begin position="197"/>
        <end position="211"/>
    </location>
</feature>
<evidence type="ECO:0000313" key="3">
    <source>
        <dbReference type="Proteomes" id="UP001049176"/>
    </source>
</evidence>
<dbReference type="EMBL" id="CM032189">
    <property type="protein sequence ID" value="KAG7087367.1"/>
    <property type="molecule type" value="Genomic_DNA"/>
</dbReference>
<feature type="region of interest" description="Disordered" evidence="1">
    <location>
        <begin position="115"/>
        <end position="185"/>
    </location>
</feature>
<protein>
    <submittedName>
        <fullName evidence="2">Uncharacterized protein</fullName>
    </submittedName>
</protein>
<feature type="region of interest" description="Disordered" evidence="1">
    <location>
        <begin position="197"/>
        <end position="217"/>
    </location>
</feature>
<feature type="region of interest" description="Disordered" evidence="1">
    <location>
        <begin position="1"/>
        <end position="95"/>
    </location>
</feature>
<evidence type="ECO:0000313" key="2">
    <source>
        <dbReference type="EMBL" id="KAG7087367.1"/>
    </source>
</evidence>
<name>A0A9P7RQ15_9AGAR</name>